<name>A0A1D1WBE2_RAMVA</name>
<sequence>MVPCPQMDRHAVGKPSFKNTATPISQYSPSLTGVGQCKYHNMPHMPLPVSNNQEQQDLSYSRAGFPDCLHVRKPDTVAVRHAERRLDRRIYEPFALPRPHREHFPFLSL</sequence>
<evidence type="ECO:0000313" key="2">
    <source>
        <dbReference type="EMBL" id="GAV09454.1"/>
    </source>
</evidence>
<evidence type="ECO:0000313" key="3">
    <source>
        <dbReference type="Proteomes" id="UP000186922"/>
    </source>
</evidence>
<comment type="caution">
    <text evidence="2">The sequence shown here is derived from an EMBL/GenBank/DDBJ whole genome shotgun (WGS) entry which is preliminary data.</text>
</comment>
<accession>A0A1D1WBE2</accession>
<feature type="region of interest" description="Disordered" evidence="1">
    <location>
        <begin position="1"/>
        <end position="25"/>
    </location>
</feature>
<evidence type="ECO:0000256" key="1">
    <source>
        <dbReference type="SAM" id="MobiDB-lite"/>
    </source>
</evidence>
<protein>
    <submittedName>
        <fullName evidence="2">Uncharacterized protein</fullName>
    </submittedName>
</protein>
<proteinExistence type="predicted"/>
<dbReference type="Proteomes" id="UP000186922">
    <property type="component" value="Unassembled WGS sequence"/>
</dbReference>
<keyword evidence="3" id="KW-1185">Reference proteome</keyword>
<gene>
    <name evidence="2" type="primary">RvY_18998</name>
    <name evidence="2" type="synonym">RvY_18998.2</name>
    <name evidence="2" type="ORF">RvY_18998-2</name>
</gene>
<organism evidence="2 3">
    <name type="scientific">Ramazzottius varieornatus</name>
    <name type="common">Water bear</name>
    <name type="synonym">Tardigrade</name>
    <dbReference type="NCBI Taxonomy" id="947166"/>
    <lineage>
        <taxon>Eukaryota</taxon>
        <taxon>Metazoa</taxon>
        <taxon>Ecdysozoa</taxon>
        <taxon>Tardigrada</taxon>
        <taxon>Eutardigrada</taxon>
        <taxon>Parachela</taxon>
        <taxon>Hypsibioidea</taxon>
        <taxon>Ramazzottiidae</taxon>
        <taxon>Ramazzottius</taxon>
    </lineage>
</organism>
<dbReference type="AlphaFoldDB" id="A0A1D1WBE2"/>
<reference evidence="2 3" key="1">
    <citation type="journal article" date="2016" name="Nat. Commun.">
        <title>Extremotolerant tardigrade genome and improved radiotolerance of human cultured cells by tardigrade-unique protein.</title>
        <authorList>
            <person name="Hashimoto T."/>
            <person name="Horikawa D.D."/>
            <person name="Saito Y."/>
            <person name="Kuwahara H."/>
            <person name="Kozuka-Hata H."/>
            <person name="Shin-I T."/>
            <person name="Minakuchi Y."/>
            <person name="Ohishi K."/>
            <person name="Motoyama A."/>
            <person name="Aizu T."/>
            <person name="Enomoto A."/>
            <person name="Kondo K."/>
            <person name="Tanaka S."/>
            <person name="Hara Y."/>
            <person name="Koshikawa S."/>
            <person name="Sagara H."/>
            <person name="Miura T."/>
            <person name="Yokobori S."/>
            <person name="Miyagawa K."/>
            <person name="Suzuki Y."/>
            <person name="Kubo T."/>
            <person name="Oyama M."/>
            <person name="Kohara Y."/>
            <person name="Fujiyama A."/>
            <person name="Arakawa K."/>
            <person name="Katayama T."/>
            <person name="Toyoda A."/>
            <person name="Kunieda T."/>
        </authorList>
    </citation>
    <scope>NUCLEOTIDE SEQUENCE [LARGE SCALE GENOMIC DNA]</scope>
    <source>
        <strain evidence="2 3">YOKOZUNA-1</strain>
    </source>
</reference>
<dbReference type="EMBL" id="BDGG01000022">
    <property type="protein sequence ID" value="GAV09454.1"/>
    <property type="molecule type" value="Genomic_DNA"/>
</dbReference>